<evidence type="ECO:0000313" key="5">
    <source>
        <dbReference type="Proteomes" id="UP000654075"/>
    </source>
</evidence>
<proteinExistence type="predicted"/>
<gene>
    <name evidence="2" type="ORF">PGLA1383_LOCUS47010</name>
    <name evidence="3" type="ORF">PGLA2088_LOCUS42525</name>
</gene>
<keyword evidence="1" id="KW-1133">Transmembrane helix</keyword>
<evidence type="ECO:0000313" key="4">
    <source>
        <dbReference type="Proteomes" id="UP000626109"/>
    </source>
</evidence>
<evidence type="ECO:0000313" key="2">
    <source>
        <dbReference type="EMBL" id="CAE8630797.1"/>
    </source>
</evidence>
<keyword evidence="5" id="KW-1185">Reference proteome</keyword>
<dbReference type="Proteomes" id="UP000654075">
    <property type="component" value="Unassembled WGS sequence"/>
</dbReference>
<sequence length="140" mass="15346">MRCCCGLAGKHNKCCSLFFFLSGLLMLASGFWMTVLYRRFTPVYHDIKCAFGSAALEGLHVGMPGFTPTTFDTRIEMKCSNPNPYSIRFAYSNEGGVFVGSGRTKVGESMETPYSDSRLPAYETGSVWTSSSVEISAAIM</sequence>
<comment type="caution">
    <text evidence="3">The sequence shown here is derived from an EMBL/GenBank/DDBJ whole genome shotgun (WGS) entry which is preliminary data.</text>
</comment>
<dbReference type="EMBL" id="CAJNNV010029958">
    <property type="protein sequence ID" value="CAE8630797.1"/>
    <property type="molecule type" value="Genomic_DNA"/>
</dbReference>
<dbReference type="OrthoDB" id="10483637at2759"/>
<name>A0A813L7W2_POLGL</name>
<organism evidence="3 4">
    <name type="scientific">Polarella glacialis</name>
    <name type="common">Dinoflagellate</name>
    <dbReference type="NCBI Taxonomy" id="89957"/>
    <lineage>
        <taxon>Eukaryota</taxon>
        <taxon>Sar</taxon>
        <taxon>Alveolata</taxon>
        <taxon>Dinophyceae</taxon>
        <taxon>Suessiales</taxon>
        <taxon>Suessiaceae</taxon>
        <taxon>Polarella</taxon>
    </lineage>
</organism>
<reference evidence="3" key="1">
    <citation type="submission" date="2021-02" db="EMBL/GenBank/DDBJ databases">
        <authorList>
            <person name="Dougan E. K."/>
            <person name="Rhodes N."/>
            <person name="Thang M."/>
            <person name="Chan C."/>
        </authorList>
    </citation>
    <scope>NUCLEOTIDE SEQUENCE</scope>
</reference>
<evidence type="ECO:0000256" key="1">
    <source>
        <dbReference type="SAM" id="Phobius"/>
    </source>
</evidence>
<dbReference type="EMBL" id="CAJNNW010034356">
    <property type="protein sequence ID" value="CAE8722433.1"/>
    <property type="molecule type" value="Genomic_DNA"/>
</dbReference>
<protein>
    <submittedName>
        <fullName evidence="3">Uncharacterized protein</fullName>
    </submittedName>
</protein>
<accession>A0A813L7W2</accession>
<feature type="non-terminal residue" evidence="3">
    <location>
        <position position="1"/>
    </location>
</feature>
<keyword evidence="1" id="KW-0472">Membrane</keyword>
<dbReference type="Proteomes" id="UP000626109">
    <property type="component" value="Unassembled WGS sequence"/>
</dbReference>
<evidence type="ECO:0000313" key="3">
    <source>
        <dbReference type="EMBL" id="CAE8722433.1"/>
    </source>
</evidence>
<feature type="transmembrane region" description="Helical" evidence="1">
    <location>
        <begin position="17"/>
        <end position="37"/>
    </location>
</feature>
<keyword evidence="1" id="KW-0812">Transmembrane</keyword>
<dbReference type="AlphaFoldDB" id="A0A813L7W2"/>